<evidence type="ECO:0000313" key="1">
    <source>
        <dbReference type="EMBL" id="KAL2492135.1"/>
    </source>
</evidence>
<protein>
    <submittedName>
        <fullName evidence="1">Uncharacterized protein</fullName>
    </submittedName>
</protein>
<name>A0ABD1RUM7_9LAMI</name>
<dbReference type="AlphaFoldDB" id="A0ABD1RUM7"/>
<gene>
    <name evidence="1" type="ORF">Adt_27763</name>
</gene>
<dbReference type="EMBL" id="JBFOLK010000008">
    <property type="protein sequence ID" value="KAL2492135.1"/>
    <property type="molecule type" value="Genomic_DNA"/>
</dbReference>
<accession>A0ABD1RUM7</accession>
<evidence type="ECO:0000313" key="2">
    <source>
        <dbReference type="Proteomes" id="UP001604336"/>
    </source>
</evidence>
<organism evidence="1 2">
    <name type="scientific">Abeliophyllum distichum</name>
    <dbReference type="NCBI Taxonomy" id="126358"/>
    <lineage>
        <taxon>Eukaryota</taxon>
        <taxon>Viridiplantae</taxon>
        <taxon>Streptophyta</taxon>
        <taxon>Embryophyta</taxon>
        <taxon>Tracheophyta</taxon>
        <taxon>Spermatophyta</taxon>
        <taxon>Magnoliopsida</taxon>
        <taxon>eudicotyledons</taxon>
        <taxon>Gunneridae</taxon>
        <taxon>Pentapetalae</taxon>
        <taxon>asterids</taxon>
        <taxon>lamiids</taxon>
        <taxon>Lamiales</taxon>
        <taxon>Oleaceae</taxon>
        <taxon>Forsythieae</taxon>
        <taxon>Abeliophyllum</taxon>
    </lineage>
</organism>
<keyword evidence="2" id="KW-1185">Reference proteome</keyword>
<comment type="caution">
    <text evidence="1">The sequence shown here is derived from an EMBL/GenBank/DDBJ whole genome shotgun (WGS) entry which is preliminary data.</text>
</comment>
<sequence length="170" mass="18965">MGLSHWDSTTLQLAPPMEQRFAQVPHPLGLDRFTVYSSHGAMHRSSASPTGTRPPYSLLLPWSNAVCKCLSYWDLATLQFAPPMEQRSAQWPFQLEFGLLAVCSSHGAMLCTSASPLGLCHISACSSHGAMLRSSTCHRTWHTMENKTRPPHKCPSRTLWDLICLPEFKN</sequence>
<dbReference type="Proteomes" id="UP001604336">
    <property type="component" value="Unassembled WGS sequence"/>
</dbReference>
<reference evidence="2" key="1">
    <citation type="submission" date="2024-07" db="EMBL/GenBank/DDBJ databases">
        <title>Two chromosome-level genome assemblies of Korean endemic species Abeliophyllum distichum and Forsythia ovata (Oleaceae).</title>
        <authorList>
            <person name="Jang H."/>
        </authorList>
    </citation>
    <scope>NUCLEOTIDE SEQUENCE [LARGE SCALE GENOMIC DNA]</scope>
</reference>
<proteinExistence type="predicted"/>